<evidence type="ECO:0000313" key="8">
    <source>
        <dbReference type="EMBL" id="WDR35587.1"/>
    </source>
</evidence>
<feature type="domain" description="Enoyl reductase (ER)" evidence="7">
    <location>
        <begin position="10"/>
        <end position="325"/>
    </location>
</feature>
<dbReference type="SMART" id="SM00829">
    <property type="entry name" value="PKS_ER"/>
    <property type="match status" value="1"/>
</dbReference>
<evidence type="ECO:0000256" key="1">
    <source>
        <dbReference type="ARBA" id="ARBA00001947"/>
    </source>
</evidence>
<dbReference type="EMBL" id="CP101655">
    <property type="protein sequence ID" value="WDR35587.1"/>
    <property type="molecule type" value="Genomic_DNA"/>
</dbReference>
<dbReference type="Proteomes" id="UP001222282">
    <property type="component" value="Chromosome"/>
</dbReference>
<keyword evidence="5" id="KW-0862">Zinc</keyword>
<evidence type="ECO:0000256" key="6">
    <source>
        <dbReference type="ARBA" id="ARBA00023002"/>
    </source>
</evidence>
<dbReference type="SUPFAM" id="SSF51735">
    <property type="entry name" value="NAD(P)-binding Rossmann-fold domains"/>
    <property type="match status" value="1"/>
</dbReference>
<evidence type="ECO:0000259" key="7">
    <source>
        <dbReference type="SMART" id="SM00829"/>
    </source>
</evidence>
<dbReference type="Gene3D" id="3.90.180.10">
    <property type="entry name" value="Medium-chain alcohol dehydrogenases, catalytic domain"/>
    <property type="match status" value="1"/>
</dbReference>
<dbReference type="SUPFAM" id="SSF50129">
    <property type="entry name" value="GroES-like"/>
    <property type="match status" value="1"/>
</dbReference>
<accession>A0ABY7Z7M1</accession>
<dbReference type="InterPro" id="IPR020843">
    <property type="entry name" value="ER"/>
</dbReference>
<evidence type="ECO:0000256" key="2">
    <source>
        <dbReference type="ARBA" id="ARBA00008072"/>
    </source>
</evidence>
<name>A0ABY7Z7M1_9PSED</name>
<dbReference type="InterPro" id="IPR013154">
    <property type="entry name" value="ADH-like_N"/>
</dbReference>
<dbReference type="RefSeq" id="WP_274658111.1">
    <property type="nucleotide sequence ID" value="NZ_CP101655.1"/>
</dbReference>
<comment type="cofactor">
    <cofactor evidence="1">
        <name>Zn(2+)</name>
        <dbReference type="ChEBI" id="CHEBI:29105"/>
    </cofactor>
</comment>
<dbReference type="InterPro" id="IPR002328">
    <property type="entry name" value="ADH_Zn_CS"/>
</dbReference>
<dbReference type="PANTHER" id="PTHR42940:SF8">
    <property type="entry name" value="VACUOLAR PROTEIN SORTING-ASSOCIATED PROTEIN 11"/>
    <property type="match status" value="1"/>
</dbReference>
<dbReference type="InterPro" id="IPR011032">
    <property type="entry name" value="GroES-like_sf"/>
</dbReference>
<dbReference type="PANTHER" id="PTHR42940">
    <property type="entry name" value="ALCOHOL DEHYDROGENASE 1-RELATED"/>
    <property type="match status" value="1"/>
</dbReference>
<evidence type="ECO:0000313" key="9">
    <source>
        <dbReference type="Proteomes" id="UP001222282"/>
    </source>
</evidence>
<comment type="similarity">
    <text evidence="2">Belongs to the zinc-containing alcohol dehydrogenase family.</text>
</comment>
<evidence type="ECO:0000256" key="3">
    <source>
        <dbReference type="ARBA" id="ARBA00013190"/>
    </source>
</evidence>
<keyword evidence="4" id="KW-0479">Metal-binding</keyword>
<dbReference type="InterPro" id="IPR036291">
    <property type="entry name" value="NAD(P)-bd_dom_sf"/>
</dbReference>
<sequence length="327" mass="35053">MRAMVLHAPGQSLRLEERPVPSPAADQVLLKVLACGVCRTDLHLLDGELPQAVFPRVPGHEIVGLVTAVGREVTPDWIGRRVGVPWLGWTCGECAFCRSGQENLCDQARFTGCHLDGGYAEYTVADPRFCFALPHTLSDLQAAPMLCAGLIGFRALQMTRGAQHLGLYGFGAAAHLAIQVALGRGQQVYAFTRPDDDEGQAYARSLGAEWAGPSDRAPPHLLDASLIFAPVGALVPAALAVTVKGGCVICAGIHMSDIPAFPYRLLWGERSVRSVANLTREDGSAFFQELQHTPVHCDITRFALEDANQALAILRAGQFNGAIVLTP</sequence>
<dbReference type="EC" id="1.1.1.1" evidence="3"/>
<evidence type="ECO:0000256" key="5">
    <source>
        <dbReference type="ARBA" id="ARBA00022833"/>
    </source>
</evidence>
<keyword evidence="6" id="KW-0560">Oxidoreductase</keyword>
<protein>
    <recommendedName>
        <fullName evidence="3">alcohol dehydrogenase</fullName>
        <ecNumber evidence="3">1.1.1.1</ecNumber>
    </recommendedName>
</protein>
<organism evidence="8 9">
    <name type="scientific">Pseudomonas serboccidentalis</name>
    <dbReference type="NCBI Taxonomy" id="2964670"/>
    <lineage>
        <taxon>Bacteria</taxon>
        <taxon>Pseudomonadati</taxon>
        <taxon>Pseudomonadota</taxon>
        <taxon>Gammaproteobacteria</taxon>
        <taxon>Pseudomonadales</taxon>
        <taxon>Pseudomonadaceae</taxon>
        <taxon>Pseudomonas</taxon>
    </lineage>
</organism>
<dbReference type="Gene3D" id="3.40.50.720">
    <property type="entry name" value="NAD(P)-binding Rossmann-like Domain"/>
    <property type="match status" value="1"/>
</dbReference>
<dbReference type="NCBIfam" id="TIGR02822">
    <property type="entry name" value="adh_fam_2"/>
    <property type="match status" value="1"/>
</dbReference>
<dbReference type="Pfam" id="PF08240">
    <property type="entry name" value="ADH_N"/>
    <property type="match status" value="1"/>
</dbReference>
<evidence type="ECO:0000256" key="4">
    <source>
        <dbReference type="ARBA" id="ARBA00022723"/>
    </source>
</evidence>
<dbReference type="PROSITE" id="PS00059">
    <property type="entry name" value="ADH_ZINC"/>
    <property type="match status" value="1"/>
</dbReference>
<dbReference type="CDD" id="cd08298">
    <property type="entry name" value="CAD2"/>
    <property type="match status" value="1"/>
</dbReference>
<reference evidence="8 9" key="1">
    <citation type="submission" date="2022-07" db="EMBL/GenBank/DDBJ databases">
        <authorList>
            <person name="Abrouk D."/>
            <person name="Moenne-Loccoz Y."/>
            <person name="Todorovic I."/>
            <person name="Raicevic V."/>
            <person name="Jovicic-Petrovic J."/>
        </authorList>
    </citation>
    <scope>NUCLEOTIDE SEQUENCE [LARGE SCALE GENOMIC DNA]</scope>
    <source>
        <strain evidence="9">IT-P374</strain>
    </source>
</reference>
<keyword evidence="9" id="KW-1185">Reference proteome</keyword>
<gene>
    <name evidence="8" type="ORF">NN484_24345</name>
</gene>
<dbReference type="InterPro" id="IPR014187">
    <property type="entry name" value="ADH_Zn_typ-2"/>
</dbReference>
<proteinExistence type="inferred from homology"/>